<proteinExistence type="predicted"/>
<dbReference type="AlphaFoldDB" id="A0A915DLL2"/>
<evidence type="ECO:0000313" key="2">
    <source>
        <dbReference type="WBParaSite" id="jg20660"/>
    </source>
</evidence>
<sequence length="229" mass="25594">MFGAVPGAITLKVGAEPVPHQQVHNNAENMITMVEDPEEDTQAHESIAENYSLSYYAIKCQKIAPPMSTRVIKSDEGNRILMCGYVEYGGRCLENHPSTWSTGFLVEIALLRRKKLPKKPFFMQVVKFHGNAQKNINCVPLKVYSYVPVAEPTEEHSSLPEVLNTEARPTNESIIINIADSDSNNHYEQQVAGPSGLISPSNMVDNKTVSIESLYLEDDRVWFNLSVEI</sequence>
<dbReference type="Proteomes" id="UP000887574">
    <property type="component" value="Unplaced"/>
</dbReference>
<keyword evidence="1" id="KW-1185">Reference proteome</keyword>
<accession>A0A915DLL2</accession>
<evidence type="ECO:0000313" key="1">
    <source>
        <dbReference type="Proteomes" id="UP000887574"/>
    </source>
</evidence>
<dbReference type="WBParaSite" id="jg20660">
    <property type="protein sequence ID" value="jg20660"/>
    <property type="gene ID" value="jg20660"/>
</dbReference>
<protein>
    <submittedName>
        <fullName evidence="2">Uncharacterized protein</fullName>
    </submittedName>
</protein>
<name>A0A915DLL2_9BILA</name>
<organism evidence="1 2">
    <name type="scientific">Ditylenchus dipsaci</name>
    <dbReference type="NCBI Taxonomy" id="166011"/>
    <lineage>
        <taxon>Eukaryota</taxon>
        <taxon>Metazoa</taxon>
        <taxon>Ecdysozoa</taxon>
        <taxon>Nematoda</taxon>
        <taxon>Chromadorea</taxon>
        <taxon>Rhabditida</taxon>
        <taxon>Tylenchina</taxon>
        <taxon>Tylenchomorpha</taxon>
        <taxon>Sphaerularioidea</taxon>
        <taxon>Anguinidae</taxon>
        <taxon>Anguininae</taxon>
        <taxon>Ditylenchus</taxon>
    </lineage>
</organism>
<reference evidence="2" key="1">
    <citation type="submission" date="2022-11" db="UniProtKB">
        <authorList>
            <consortium name="WormBaseParasite"/>
        </authorList>
    </citation>
    <scope>IDENTIFICATION</scope>
</reference>